<protein>
    <submittedName>
        <fullName evidence="5">Inositol 2-dehydrogenase</fullName>
    </submittedName>
</protein>
<dbReference type="NCBIfam" id="TIGR04380">
    <property type="entry name" value="myo_inos_iolG"/>
    <property type="match status" value="1"/>
</dbReference>
<sequence>MIRFAIIGAGRIGQVHARAVAAHPEATLTLVYDAFEAPAKALAEARGARYTLDIDEVYNAADVDAVIIGSPTAMHVEHILGSVRVGKRVLCEKPVALDMAEAVRCMEELGDEARRVMLGFNRRFDPSFAEINARVADGEIGQLQQLTVTSRDPQGPPAEYVAGSGGIFKDMTIHDFDMVRFFLGDIVEVSAFGTNADEAIKAAGDFDQAMVLLRNADGALATIVNSRTCAYGYDQRLEAFGADGALNAENLTATSVRKASATQTQAQGPVLDFFLSRYEAAYSRELDAFIAAVVEDREISPNIVDGVEALRLAEAATQSAREGRTVRL</sequence>
<keyword evidence="2" id="KW-0560">Oxidoreductase</keyword>
<dbReference type="EMBL" id="MBQD01000022">
    <property type="protein sequence ID" value="OCL33412.1"/>
    <property type="molecule type" value="Genomic_DNA"/>
</dbReference>
<evidence type="ECO:0000256" key="2">
    <source>
        <dbReference type="ARBA" id="ARBA00023002"/>
    </source>
</evidence>
<dbReference type="InterPro" id="IPR036291">
    <property type="entry name" value="NAD(P)-bd_dom_sf"/>
</dbReference>
<evidence type="ECO:0000313" key="5">
    <source>
        <dbReference type="EMBL" id="OCL33412.1"/>
    </source>
</evidence>
<dbReference type="Pfam" id="PF22725">
    <property type="entry name" value="GFO_IDH_MocA_C3"/>
    <property type="match status" value="1"/>
</dbReference>
<dbReference type="Gene3D" id="3.30.360.10">
    <property type="entry name" value="Dihydrodipicolinate Reductase, domain 2"/>
    <property type="match status" value="1"/>
</dbReference>
<evidence type="ECO:0000259" key="3">
    <source>
        <dbReference type="Pfam" id="PF01408"/>
    </source>
</evidence>
<dbReference type="GO" id="GO:0016491">
    <property type="term" value="F:oxidoreductase activity"/>
    <property type="evidence" value="ECO:0007669"/>
    <property type="project" value="UniProtKB-KW"/>
</dbReference>
<keyword evidence="6" id="KW-1185">Reference proteome</keyword>
<dbReference type="SUPFAM" id="SSF51735">
    <property type="entry name" value="NAD(P)-binding Rossmann-fold domains"/>
    <property type="match status" value="1"/>
</dbReference>
<dbReference type="Proteomes" id="UP000093501">
    <property type="component" value="Unassembled WGS sequence"/>
</dbReference>
<evidence type="ECO:0000259" key="4">
    <source>
        <dbReference type="Pfam" id="PF22725"/>
    </source>
</evidence>
<dbReference type="PANTHER" id="PTHR42840">
    <property type="entry name" value="NAD(P)-BINDING ROSSMANN-FOLD SUPERFAMILY PROTEIN-RELATED"/>
    <property type="match status" value="1"/>
</dbReference>
<gene>
    <name evidence="5" type="ORF">BCR15_06220</name>
</gene>
<evidence type="ECO:0000313" key="6">
    <source>
        <dbReference type="Proteomes" id="UP000093501"/>
    </source>
</evidence>
<reference evidence="6" key="1">
    <citation type="submission" date="2016-07" db="EMBL/GenBank/DDBJ databases">
        <authorList>
            <person name="Florea S."/>
            <person name="Webb J.S."/>
            <person name="Jaromczyk J."/>
            <person name="Schardl C.L."/>
        </authorList>
    </citation>
    <scope>NUCLEOTIDE SEQUENCE [LARGE SCALE GENOMIC DNA]</scope>
    <source>
        <strain evidence="6">IPBSL-7</strain>
    </source>
</reference>
<name>A0A1C0ALE3_9ACTN</name>
<organism evidence="5 6">
    <name type="scientific">Tessaracoccus lapidicaptus</name>
    <dbReference type="NCBI Taxonomy" id="1427523"/>
    <lineage>
        <taxon>Bacteria</taxon>
        <taxon>Bacillati</taxon>
        <taxon>Actinomycetota</taxon>
        <taxon>Actinomycetes</taxon>
        <taxon>Propionibacteriales</taxon>
        <taxon>Propionibacteriaceae</taxon>
        <taxon>Tessaracoccus</taxon>
    </lineage>
</organism>
<comment type="caution">
    <text evidence="5">The sequence shown here is derived from an EMBL/GenBank/DDBJ whole genome shotgun (WGS) entry which is preliminary data.</text>
</comment>
<dbReference type="Pfam" id="PF01408">
    <property type="entry name" value="GFO_IDH_MocA"/>
    <property type="match status" value="1"/>
</dbReference>
<accession>A0A1C0ALE3</accession>
<dbReference type="RefSeq" id="WP_068751977.1">
    <property type="nucleotide sequence ID" value="NZ_LR214441.1"/>
</dbReference>
<comment type="similarity">
    <text evidence="1">Belongs to the Gfo/Idh/MocA family.</text>
</comment>
<feature type="domain" description="Gfo/Idh/MocA-like oxidoreductase N-terminal" evidence="3">
    <location>
        <begin position="2"/>
        <end position="120"/>
    </location>
</feature>
<dbReference type="SUPFAM" id="SSF55347">
    <property type="entry name" value="Glyceraldehyde-3-phosphate dehydrogenase-like, C-terminal domain"/>
    <property type="match status" value="1"/>
</dbReference>
<dbReference type="InterPro" id="IPR030827">
    <property type="entry name" value="Myo_inos_IolG"/>
</dbReference>
<dbReference type="InterPro" id="IPR000683">
    <property type="entry name" value="Gfo/Idh/MocA-like_OxRdtase_N"/>
</dbReference>
<dbReference type="AlphaFoldDB" id="A0A1C0ALE3"/>
<proteinExistence type="inferred from homology"/>
<dbReference type="GO" id="GO:0000166">
    <property type="term" value="F:nucleotide binding"/>
    <property type="evidence" value="ECO:0007669"/>
    <property type="project" value="InterPro"/>
</dbReference>
<dbReference type="InterPro" id="IPR055170">
    <property type="entry name" value="GFO_IDH_MocA-like_dom"/>
</dbReference>
<dbReference type="Gene3D" id="3.40.50.720">
    <property type="entry name" value="NAD(P)-binding Rossmann-like Domain"/>
    <property type="match status" value="1"/>
</dbReference>
<evidence type="ECO:0000256" key="1">
    <source>
        <dbReference type="ARBA" id="ARBA00010928"/>
    </source>
</evidence>
<feature type="domain" description="GFO/IDH/MocA-like oxidoreductase" evidence="4">
    <location>
        <begin position="128"/>
        <end position="246"/>
    </location>
</feature>
<dbReference type="PANTHER" id="PTHR42840:SF3">
    <property type="entry name" value="BINDING ROSSMANN FOLD OXIDOREDUCTASE, PUTATIVE (AFU_ORTHOLOGUE AFUA_2G10240)-RELATED"/>
    <property type="match status" value="1"/>
</dbReference>